<feature type="domain" description="CTCK" evidence="13">
    <location>
        <begin position="3779"/>
        <end position="3866"/>
    </location>
</feature>
<keyword evidence="3" id="KW-0245">EGF-like domain</keyword>
<name>B3LF43_CIOSA</name>
<evidence type="ECO:0000256" key="3">
    <source>
        <dbReference type="ARBA" id="ARBA00022536"/>
    </source>
</evidence>
<dbReference type="Pfam" id="PF00094">
    <property type="entry name" value="VWD"/>
    <property type="match status" value="3"/>
</dbReference>
<evidence type="ECO:0000259" key="13">
    <source>
        <dbReference type="PROSITE" id="PS01225"/>
    </source>
</evidence>
<feature type="disulfide bond" evidence="11">
    <location>
        <begin position="1517"/>
        <end position="1535"/>
    </location>
</feature>
<comment type="caution">
    <text evidence="10">Lacks conserved residue(s) required for the propagation of feature annotation.</text>
</comment>
<dbReference type="GO" id="GO:0031012">
    <property type="term" value="C:extracellular matrix"/>
    <property type="evidence" value="ECO:0007669"/>
    <property type="project" value="TreeGrafter"/>
</dbReference>
<dbReference type="InterPro" id="IPR001007">
    <property type="entry name" value="VWF_dom"/>
</dbReference>
<evidence type="ECO:0000256" key="2">
    <source>
        <dbReference type="ARBA" id="ARBA00022525"/>
    </source>
</evidence>
<keyword evidence="6" id="KW-0106">Calcium</keyword>
<dbReference type="SMART" id="SM00209">
    <property type="entry name" value="TSP1"/>
    <property type="match status" value="18"/>
</dbReference>
<comment type="subcellular location">
    <subcellularLocation>
        <location evidence="1">Secreted</location>
    </subcellularLocation>
</comment>
<accession>B3LF43</accession>
<evidence type="ECO:0000256" key="1">
    <source>
        <dbReference type="ARBA" id="ARBA00004613"/>
    </source>
</evidence>
<dbReference type="InterPro" id="IPR036055">
    <property type="entry name" value="LDL_receptor-like_sf"/>
</dbReference>
<dbReference type="Gene3D" id="2.20.100.10">
    <property type="entry name" value="Thrombospondin type-1 (TSP1) repeat"/>
    <property type="match status" value="15"/>
</dbReference>
<evidence type="ECO:0000256" key="10">
    <source>
        <dbReference type="PROSITE-ProRule" id="PRU00039"/>
    </source>
</evidence>
<dbReference type="Pfam" id="PF00057">
    <property type="entry name" value="Ldl_recept_a"/>
    <property type="match status" value="6"/>
</dbReference>
<evidence type="ECO:0000256" key="4">
    <source>
        <dbReference type="ARBA" id="ARBA00022729"/>
    </source>
</evidence>
<dbReference type="PRINTS" id="PR00261">
    <property type="entry name" value="LDLRECEPTOR"/>
</dbReference>
<feature type="disulfide bond" evidence="11">
    <location>
        <begin position="1553"/>
        <end position="1571"/>
    </location>
</feature>
<dbReference type="InterPro" id="IPR023415">
    <property type="entry name" value="LDLR_class-A_CS"/>
</dbReference>
<evidence type="ECO:0000313" key="16">
    <source>
        <dbReference type="EMBL" id="CAL69036.1"/>
    </source>
</evidence>
<sequence length="3867" mass="425791">AAAKWCSVNRTTIEEVVTSQRVERDVDCLELYKFIQEGWRYDDGRMKTRHLGSTGVTSYFNREGDNALCYVYKPQRSRQNYITRNIRECCDGWFGQDCSRKIDDVGFCHDDVICPDAVVTSKQGRLYTMETCCSLLGGKSWRLHGNLTCHVCRSVAPPKGPNTDSMSQTGIRTPACVTWSDYYVTFGGELDHVGKECAQRLVTSLDSTWWIDVQDKMCDDVNSCGRRLRLVLDNDVTLTCVGNEVFFNDMLLEGETPFVRQGVVIKFWDHFVSIQTSIGVSVTWNKQYIVVVTIGQEVMDTRGLCGVHQNEDWNVEDIIIPGSIDTGTAPTTACNVISTLLNDCDGVNLERAHALCGVLMTEPAFEQCRAILDPKTFYDGCTSSVCRDVNATSSNLCEVMTSYHLQCVSIGVTPRGWMERMGCSWECPKGMEFNSCASKCPRTCEDPDKMTASYCYDNCLPGCQCPKGKVLANLGGSDVTNASCIASQACLCRHRGAVYEHGAVMKERCNTCVCGTGGRWNCSTNHCSATCHVISARHVTTFDQSRYTIPISECVYHVLVESLQTSHTRIRIEAEMGIARSVFSIRVTLGDEQATLLRNMEATVNGSHVRLPHRSHSFSIRHSTTHSLILRGFGATVTWIPSQDFIQVSLDPVFAHKVFGLCGTYNWNHADDFLTRDGDTESVSEIFVRSFQNGGMGKSCHLDDAIKNVTSLTTDPCETHTQRREYANRLCSVLSSGSFQACHPSVESSHYQQLCLYDVCSATDPSPKAACRSLAAYALTCHQTGDVKMTSSWRRAPLINGECDEICPSHLHFDECISPGVTSCNDVSSPSPRYDSKSAASNLPCMPGCRCISGLVTRGITEYENSVCVTVAECPCTKGGKFYDVGFEMKMGCSRCVCGAGLWNCSSDFCDAITRCPNNMVFSRKMTPCSQISCENMDRIDVLRNNGHCDEDVAYEGCTCPRGSVLLDTRCVQPSECPCRHGGRMYTNNQTIQRDCNTCKCVGRRWECTDHKCSSVCVATGDPHYVTFDGAHYSFEGACGYVLAREVDGLFSITGENVPCGSHGVTCTKSVYVTVGSNTVHLMRGKSVSVNGGKVGRLPRKYGAHDDGFAIRTAGIYVTISWPTVGLALFWDGGTRVTIHLSPRHVGRVTGLCGNNDMDLENEFTTRLGSVETLLSTFADSWRVSPVCSRTTALQTEILSNPCEANPHRFAWSRRTCSIISTGSVFATCRSAVPHSTYFNWCVHDACSCDTGGDCECACTAIAAYAQACNRNNVHIRWRSQELCPMQCDNGMVYLACGPVCQDTCRVGLQTGIEKDDHCSTLPCVEGCFCPEGTVLHERHCVSRNECPCFSDDGEFLEGTFVTRNCQNCSCVKGEWICQGKACNDTLCGLDEFTCQDGFKCIPSSWRCDHEVDCMDGSDEIRCNESYCADIGGHMCGEGRCLERELRCNGIPNCLDLSDEVDCSNLTTCGAYEFQCTNGKCIEHSVMCDGFLNCGFGDFSDEENCNHGCSMFEQFACGNGGCVNRTALCDGRIDCVDGLDELNCACLPTDYTCADGACIVRNALCDEKPDCAHGEDELNCGQITPTPAIPTTTMVLSTVPTIIEPTTSAGQCAEFWCENDPNVCISWMKVCNNVADCRDDSDESEYCWTGCSESEFQCDGGLRCYPTRYLCDGHQHCIDGTDENEESCHIVNTTDSTLIDDCFRGFQCQDGSCINGSQVCDGVTNCGRNEDEIGCVHIIDITLPTPTLTTETSETVTQLPCSGYSCRSGRCIELNRVCNNVDECLDGSINSNTSDETMAVVLRLTSSDEIGCATWNTWDDWGSCSQSCGSAVQSRNRSCSLGHDEDNQPITAEDDPLRSRCKGSNSEQRPCFNEACRNTTDDLTPWTTWSKCSVECGGGLSFRDRACIDRSHNCSATLSSGRNPPPLLEIRSCATDICPNSTCSGNKIFLQCNQSEVTIHHCPLTCRDLVRGAAACVAAASCHDGCRCPPGYVINDVEGNECVRTEDCPCYEDGRTYERGDEVRRPNLCQICRCSGGGLLRDCVEDQDCDPDILCGWTHWSDWGPCFGPCGVNGVQWAFRSPLLPSRYGSDRKCHGMYRKSRRCPTAPCLTCDNDGATPRRVGEQWRQDECRICMCAEDGTVQCNKYCQYSNTGCPNNGTLMQPSGGNECCYCEAYYSRPGCSKQCDGVHDCPGGTDESSFLCHYDDTCTYMPWSDWSACSTTCGVGEQTKHRGLIQLTNGTNECTGPFQLIRSCFLISCPRDGMWSPWQPWSQCSHTCGGGVHARKRVCDSPAPLNGGRECPGVCSETKVCNAMPCIPGLCEGGKVYLNGTNCINFQACSQTCRDLSSDVRCRTECLLRNNHGGCFCPQGKYLQDGACVEQTNCRCSSNSHEYEPNARFKIHGCACVCVNGRVQCSDECTVDCGWSSWSSWSQCDRTCGVLGRSYRYRSPSNPPPHGPDAAPCTGDPQQVKSCSWGSSYTSCPPVWNPWGEWGSCSSRCGAGVQSRRRNCTGEQERPCVSNNHNIECLSSPCPRDSTYKCSNCPRTCSDAIHRGFCVGSCTWGCFCEEGYHFEGNQCVPSSNCSCEVLLNSNDNTTLVASGTTFTDGCRTCNCSMGHTSCTYSNCSHDDMWHWLPWSRWSQCSRSCVHIVKRRVRLCVPKYNTNADIEDHGKCDGPSEQMSQCGITLCISAATWSEWSQWTTCDRSCDGGLQTSHRRCRDENGITDSSCQGAATKARSCSLQPCEESKCPPGSQDTCHVSCSSASTCLSLSKEIHNDTCIENDATMNDCDVKVCGCLSGYLWQDGGCVSHHNCNCYVMGRIRRSGSSFPLSQCTACTCEGGSVTCAPRLHANGTQVCQPNQPCTDAGLALWSSWTQCSRSCGVGVRKRISTPAPGMELYIGDWCQHRIVEQEDCNVTPCCDDKCDDSNSTQEWSQWSTWGSCSGTCIGPGEFPWRHRYRVCNRNSSICEGSHVESSPCNSSLLPPCDGTDGWGPWTQWSDCSATCRTHTWGGVAYRTRDCQAPGCNGPSTDTRRCTELFDLPDCFNRTTRPTTDQQCDFYVKGSRYMDCGPLCSNTCNGQEVCSSVCQSGCFCDADKVFDDVIMTCVDRQSCSCRDCNKTYSPNEEFETTVPCRRKCRCNNGFIQCDDECSVVGGWCPWSHWTACRGSCKEPPRHRIRSCGCPSPSNTSDPTLQCPGHHDENIQPNHGSGVKHHTETKLCPVNPNCPGSTVPGTWGQWGAWVECTCDTPYSTRARSCVDPITKASIKGCFGAHTQVKPCRFNAARCNSTCPRGLVLSPCPNIGEFPCVRSCLGLSQRVECFRETDTIWQVGGNGRSRRWDSCIPQCTCPSGLLLNPTTDGFECVEAFRCSCFMQQVRNGSTVVFWTNISPVKVHTSFFYTNKPNNTASCDGGFQWRRRICSSGSCDGFQQQRQACNSNISCTMSAWETWGGCSRSCGVSVRSRSRSCLPHHVCDEDQLKQFDRCSVISPSSITCPPEFTQWSMWSKCDVPCNIGQQTRYRVCTNSTHRFQKRVCSRDFPSFPNYDGFYVSSMNESDDIESRACFGKNCSIVTSSWGVWGAWSSCNVHCGAGMQMKTRECYATGNTTHLQERTNCEGEDCRSNCSCMIGQIICESASCQPPQALCRWSDWTAWTACNSSCQVCQCINGDTVCRDVCWSPWSKWSQCSATCGTNLHQLRMKTCISVDECGPNVIITERRMCYDVIDMPCLPEVTTEAPPPSCNDTVCKEVRCRSGEMAVQMDGECCAKCYPYIEPKLDGCQLKKELRNFSLDGCRSHEYDVNYCDGKCHSSVHVVPYEPFVQTTCDCCTHQLDQLVPYRSIKLYCAGGTQREISMPNISGCSCTSCNG</sequence>
<dbReference type="InterPro" id="IPR050780">
    <property type="entry name" value="Mucin_vWF_Thrombospondin_sf"/>
</dbReference>
<dbReference type="SMART" id="SM00041">
    <property type="entry name" value="CT"/>
    <property type="match status" value="1"/>
</dbReference>
<feature type="region of interest" description="Disordered" evidence="12">
    <location>
        <begin position="1839"/>
        <end position="1859"/>
    </location>
</feature>
<keyword evidence="5" id="KW-0677">Repeat</keyword>
<feature type="disulfide bond" evidence="11">
    <location>
        <begin position="1708"/>
        <end position="1726"/>
    </location>
</feature>
<dbReference type="EMBL" id="BN001016">
    <property type="protein sequence ID" value="CAL69036.1"/>
    <property type="molecule type" value="mRNA"/>
</dbReference>
<feature type="domain" description="VWFD" evidence="15">
    <location>
        <begin position="174"/>
        <end position="348"/>
    </location>
</feature>
<dbReference type="CDD" id="cd19941">
    <property type="entry name" value="TIL"/>
    <property type="match status" value="4"/>
</dbReference>
<dbReference type="GO" id="GO:0007155">
    <property type="term" value="P:cell adhesion"/>
    <property type="evidence" value="ECO:0007669"/>
    <property type="project" value="UniProtKB-KW"/>
</dbReference>
<dbReference type="InterPro" id="IPR036383">
    <property type="entry name" value="TSP1_rpt_sf"/>
</dbReference>
<dbReference type="InterPro" id="IPR001846">
    <property type="entry name" value="VWF_type-D"/>
</dbReference>
<dbReference type="SUPFAM" id="SSF57424">
    <property type="entry name" value="LDL receptor-like module"/>
    <property type="match status" value="9"/>
</dbReference>
<dbReference type="PANTHER" id="PTHR11339:SF396">
    <property type="entry name" value="SCO-SPONDIN"/>
    <property type="match status" value="1"/>
</dbReference>
<protein>
    <submittedName>
        <fullName evidence="16">SCO-spondin protein</fullName>
    </submittedName>
</protein>
<dbReference type="InterPro" id="IPR002172">
    <property type="entry name" value="LDrepeatLR_classA_rpt"/>
</dbReference>
<keyword evidence="8 11" id="KW-1015">Disulfide bond</keyword>
<feature type="disulfide bond" evidence="11">
    <location>
        <begin position="1546"/>
        <end position="1558"/>
    </location>
</feature>
<reference evidence="16" key="1">
    <citation type="journal article" date="2003" name="Int. Rev. Cytol.">
        <title>The thrombospondin type 1 repeat (TSR) and neuronal differentiation: roles of SCO-spondin oligopeptides on neuronal cell types and cell lines.</title>
        <authorList>
            <person name="Meiniel A."/>
            <person name="Meiniel R."/>
            <person name="Goncalves-Mendes N."/>
            <person name="Creveaux I."/>
            <person name="Didier R."/>
            <person name="Dastugue B."/>
        </authorList>
    </citation>
    <scope>NUCLEOTIDE SEQUENCE</scope>
</reference>
<dbReference type="InterPro" id="IPR006207">
    <property type="entry name" value="Cys_knot_C"/>
</dbReference>
<dbReference type="PROSITE" id="PS01225">
    <property type="entry name" value="CTCK_2"/>
    <property type="match status" value="1"/>
</dbReference>
<evidence type="ECO:0000256" key="8">
    <source>
        <dbReference type="ARBA" id="ARBA00023157"/>
    </source>
</evidence>
<feature type="non-terminal residue" evidence="16">
    <location>
        <position position="1"/>
    </location>
</feature>
<feature type="disulfide bond" evidence="11">
    <location>
        <begin position="1408"/>
        <end position="1423"/>
    </location>
</feature>
<dbReference type="InterPro" id="IPR014853">
    <property type="entry name" value="VWF/SSPO/ZAN-like_Cys-rich_dom"/>
</dbReference>
<feature type="disulfide bond" evidence="11">
    <location>
        <begin position="1469"/>
        <end position="1481"/>
    </location>
</feature>
<evidence type="ECO:0000256" key="9">
    <source>
        <dbReference type="ARBA" id="ARBA00023180"/>
    </source>
</evidence>
<evidence type="ECO:0000256" key="11">
    <source>
        <dbReference type="PROSITE-ProRule" id="PRU00124"/>
    </source>
</evidence>
<evidence type="ECO:0000256" key="5">
    <source>
        <dbReference type="ARBA" id="ARBA00022737"/>
    </source>
</evidence>
<dbReference type="FunFam" id="2.10.25.10:FF:000055">
    <property type="entry name" value="alpha-tectorin isoform X1"/>
    <property type="match status" value="1"/>
</dbReference>
<dbReference type="PANTHER" id="PTHR11339">
    <property type="entry name" value="EXTRACELLULAR MATRIX GLYCOPROTEIN RELATED"/>
    <property type="match status" value="1"/>
</dbReference>
<dbReference type="PROSITE" id="PS50068">
    <property type="entry name" value="LDLRA_2"/>
    <property type="match status" value="8"/>
</dbReference>
<proteinExistence type="evidence at transcript level"/>
<feature type="disulfide bond" evidence="11">
    <location>
        <begin position="1612"/>
        <end position="1624"/>
    </location>
</feature>
<feature type="disulfide bond" evidence="11">
    <location>
        <begin position="1720"/>
        <end position="1735"/>
    </location>
</feature>
<dbReference type="Gene3D" id="4.10.400.10">
    <property type="entry name" value="Low-density Lipoprotein Receptor"/>
    <property type="match status" value="9"/>
</dbReference>
<dbReference type="InterPro" id="IPR002919">
    <property type="entry name" value="TIL_dom"/>
</dbReference>
<dbReference type="PROSITE" id="PS50092">
    <property type="entry name" value="TSP1"/>
    <property type="match status" value="17"/>
</dbReference>
<feature type="domain" description="VWFD" evidence="15">
    <location>
        <begin position="529"/>
        <end position="701"/>
    </location>
</feature>
<evidence type="ECO:0000256" key="6">
    <source>
        <dbReference type="ARBA" id="ARBA00022837"/>
    </source>
</evidence>
<organism evidence="16">
    <name type="scientific">Ciona savignyi</name>
    <name type="common">Pacific transparent sea squirt</name>
    <dbReference type="NCBI Taxonomy" id="51511"/>
    <lineage>
        <taxon>Eukaryota</taxon>
        <taxon>Metazoa</taxon>
        <taxon>Chordata</taxon>
        <taxon>Tunicata</taxon>
        <taxon>Ascidiacea</taxon>
        <taxon>Phlebobranchia</taxon>
        <taxon>Cionidae</taxon>
        <taxon>Ciona</taxon>
    </lineage>
</organism>
<dbReference type="Pfam" id="PF00090">
    <property type="entry name" value="TSP_1"/>
    <property type="match status" value="15"/>
</dbReference>
<feature type="disulfide bond" evidence="11">
    <location>
        <begin position="1448"/>
        <end position="1463"/>
    </location>
</feature>
<keyword evidence="2" id="KW-0964">Secreted</keyword>
<reference evidence="16" key="2">
    <citation type="journal article" date="2008" name="J. Mol. Evol.">
        <title>The lengthening of a giant protein: when, how, and why?</title>
        <authorList>
            <person name="Meiniel O."/>
            <person name="Meiniel R."/>
            <person name="Lalloue F."/>
            <person name="Didier R."/>
            <person name="Jauberteau M-O."/>
            <person name="Meiniel A."/>
            <person name="Petit D."/>
        </authorList>
    </citation>
    <scope>NUCLEOTIDE SEQUENCE</scope>
</reference>
<dbReference type="SUPFAM" id="SSF57603">
    <property type="entry name" value="FnI-like domain"/>
    <property type="match status" value="1"/>
</dbReference>
<dbReference type="SMART" id="SM00832">
    <property type="entry name" value="C8"/>
    <property type="match status" value="3"/>
</dbReference>
<evidence type="ECO:0000256" key="7">
    <source>
        <dbReference type="ARBA" id="ARBA00022889"/>
    </source>
</evidence>
<dbReference type="CDD" id="cd00112">
    <property type="entry name" value="LDLa"/>
    <property type="match status" value="6"/>
</dbReference>
<feature type="disulfide bond" evidence="11">
    <location>
        <begin position="1436"/>
        <end position="1454"/>
    </location>
</feature>
<dbReference type="Pfam" id="PF01826">
    <property type="entry name" value="TIL"/>
    <property type="match status" value="2"/>
</dbReference>
<evidence type="ECO:0000259" key="14">
    <source>
        <dbReference type="PROSITE" id="PS50184"/>
    </source>
</evidence>
<dbReference type="SMART" id="SM00216">
    <property type="entry name" value="VWD"/>
    <property type="match status" value="2"/>
</dbReference>
<gene>
    <name evidence="16" type="primary">SCO-spondin</name>
    <name evidence="16" type="synonym">scospondin</name>
    <name evidence="16" type="synonym">sspo</name>
</gene>
<keyword evidence="4" id="KW-0732">Signal</keyword>
<dbReference type="GO" id="GO:0005615">
    <property type="term" value="C:extracellular space"/>
    <property type="evidence" value="ECO:0007669"/>
    <property type="project" value="TreeGrafter"/>
</dbReference>
<keyword evidence="7" id="KW-0130">Cell adhesion</keyword>
<evidence type="ECO:0000259" key="15">
    <source>
        <dbReference type="PROSITE" id="PS51233"/>
    </source>
</evidence>
<feature type="disulfide bond" evidence="11">
    <location>
        <begin position="1529"/>
        <end position="1544"/>
    </location>
</feature>
<dbReference type="InterPro" id="IPR000884">
    <property type="entry name" value="TSP1_rpt"/>
</dbReference>
<dbReference type="SUPFAM" id="SSF82895">
    <property type="entry name" value="TSP-1 type 1 repeat"/>
    <property type="match status" value="16"/>
</dbReference>
<dbReference type="SMART" id="SM00215">
    <property type="entry name" value="VWC_out"/>
    <property type="match status" value="5"/>
</dbReference>
<dbReference type="InterPro" id="IPR036084">
    <property type="entry name" value="Ser_inhib-like_sf"/>
</dbReference>
<feature type="non-terminal residue" evidence="16">
    <location>
        <position position="3867"/>
    </location>
</feature>
<feature type="domain" description="VWFD" evidence="15">
    <location>
        <begin position="1015"/>
        <end position="1189"/>
    </location>
</feature>
<evidence type="ECO:0000256" key="12">
    <source>
        <dbReference type="SAM" id="MobiDB-lite"/>
    </source>
</evidence>
<feature type="disulfide bond" evidence="11">
    <location>
        <begin position="1565"/>
        <end position="1580"/>
    </location>
</feature>
<dbReference type="Gene3D" id="2.10.25.10">
    <property type="entry name" value="Laminin"/>
    <property type="match status" value="6"/>
</dbReference>
<dbReference type="PROSITE" id="PS50184">
    <property type="entry name" value="VWFC_2"/>
    <property type="match status" value="1"/>
</dbReference>
<dbReference type="PROSITE" id="PS51233">
    <property type="entry name" value="VWFD"/>
    <property type="match status" value="3"/>
</dbReference>
<dbReference type="Gene3D" id="2.10.70.10">
    <property type="entry name" value="Complement Module, domain 1"/>
    <property type="match status" value="1"/>
</dbReference>
<dbReference type="PROSITE" id="PS01209">
    <property type="entry name" value="LDLRA_1"/>
    <property type="match status" value="2"/>
</dbReference>
<feature type="domain" description="VWFC" evidence="14">
    <location>
        <begin position="2110"/>
        <end position="2183"/>
    </location>
</feature>
<keyword evidence="9" id="KW-0325">Glycoprotein</keyword>
<dbReference type="SUPFAM" id="SSF57567">
    <property type="entry name" value="Serine protease inhibitors"/>
    <property type="match status" value="6"/>
</dbReference>
<dbReference type="FunFam" id="2.20.100.10:FF:000007">
    <property type="entry name" value="Thrombospondin 1"/>
    <property type="match status" value="1"/>
</dbReference>
<dbReference type="SMART" id="SM00192">
    <property type="entry name" value="LDLa"/>
    <property type="match status" value="10"/>
</dbReference>